<dbReference type="SUPFAM" id="SSF52540">
    <property type="entry name" value="P-loop containing nucleoside triphosphate hydrolases"/>
    <property type="match status" value="1"/>
</dbReference>
<keyword evidence="3" id="KW-0547">Nucleotide-binding</keyword>
<dbReference type="InterPro" id="IPR052026">
    <property type="entry name" value="ExeA_AAA_ATPase_DNA-bind"/>
</dbReference>
<proteinExistence type="predicted"/>
<name>A0A5A5TIH0_9CHLR</name>
<dbReference type="InterPro" id="IPR049945">
    <property type="entry name" value="AAA_22"/>
</dbReference>
<dbReference type="RefSeq" id="WP_172632426.1">
    <property type="nucleotide sequence ID" value="NZ_BIXY01000109.1"/>
</dbReference>
<feature type="compositionally biased region" description="Basic and acidic residues" evidence="1">
    <location>
        <begin position="15"/>
        <end position="27"/>
    </location>
</feature>
<dbReference type="GO" id="GO:0005524">
    <property type="term" value="F:ATP binding"/>
    <property type="evidence" value="ECO:0007669"/>
    <property type="project" value="UniProtKB-KW"/>
</dbReference>
<dbReference type="GO" id="GO:0016887">
    <property type="term" value="F:ATP hydrolysis activity"/>
    <property type="evidence" value="ECO:0007669"/>
    <property type="project" value="InterPro"/>
</dbReference>
<dbReference type="Proteomes" id="UP000322530">
    <property type="component" value="Unassembled WGS sequence"/>
</dbReference>
<protein>
    <submittedName>
        <fullName evidence="3">ATP-binding protein</fullName>
    </submittedName>
</protein>
<evidence type="ECO:0000259" key="2">
    <source>
        <dbReference type="Pfam" id="PF13401"/>
    </source>
</evidence>
<feature type="region of interest" description="Disordered" evidence="1">
    <location>
        <begin position="1"/>
        <end position="27"/>
    </location>
</feature>
<feature type="domain" description="ORC1/DEAH AAA+ ATPase" evidence="2">
    <location>
        <begin position="53"/>
        <end position="197"/>
    </location>
</feature>
<reference evidence="3 4" key="1">
    <citation type="submission" date="2019-01" db="EMBL/GenBank/DDBJ databases">
        <title>Draft genome sequence of Dictyobacter sp. Uno17.</title>
        <authorList>
            <person name="Wang C.M."/>
            <person name="Zheng Y."/>
            <person name="Sakai Y."/>
            <person name="Abe K."/>
            <person name="Yokota A."/>
            <person name="Yabe S."/>
        </authorList>
    </citation>
    <scope>NUCLEOTIDE SEQUENCE [LARGE SCALE GENOMIC DNA]</scope>
    <source>
        <strain evidence="3 4">Uno17</strain>
    </source>
</reference>
<comment type="caution">
    <text evidence="3">The sequence shown here is derived from an EMBL/GenBank/DDBJ whole genome shotgun (WGS) entry which is preliminary data.</text>
</comment>
<keyword evidence="3" id="KW-0067">ATP-binding</keyword>
<dbReference type="PANTHER" id="PTHR35894:SF5">
    <property type="entry name" value="MU-LIKE PROPHAGE FLUMU DNA TRANSPOSITION PROTEIN B"/>
    <property type="match status" value="1"/>
</dbReference>
<evidence type="ECO:0000313" key="3">
    <source>
        <dbReference type="EMBL" id="GCF11400.1"/>
    </source>
</evidence>
<evidence type="ECO:0000256" key="1">
    <source>
        <dbReference type="SAM" id="MobiDB-lite"/>
    </source>
</evidence>
<keyword evidence="4" id="KW-1185">Reference proteome</keyword>
<accession>A0A5A5TIH0</accession>
<dbReference type="Pfam" id="PF13401">
    <property type="entry name" value="AAA_22"/>
    <property type="match status" value="1"/>
</dbReference>
<dbReference type="InterPro" id="IPR027417">
    <property type="entry name" value="P-loop_NTPase"/>
</dbReference>
<organism evidence="3 4">
    <name type="scientific">Dictyobacter arantiisoli</name>
    <dbReference type="NCBI Taxonomy" id="2014874"/>
    <lineage>
        <taxon>Bacteria</taxon>
        <taxon>Bacillati</taxon>
        <taxon>Chloroflexota</taxon>
        <taxon>Ktedonobacteria</taxon>
        <taxon>Ktedonobacterales</taxon>
        <taxon>Dictyobacteraceae</taxon>
        <taxon>Dictyobacter</taxon>
    </lineage>
</organism>
<dbReference type="PANTHER" id="PTHR35894">
    <property type="entry name" value="GENERAL SECRETION PATHWAY PROTEIN A-RELATED"/>
    <property type="match status" value="1"/>
</dbReference>
<dbReference type="AlphaFoldDB" id="A0A5A5TIH0"/>
<sequence>MSEQDETIQGTNASEQERTIQREKTRGQEPLLSTFVETRQYQRFVEGCQTCRQHRFIGVCYGEAGVGKTRSARRFTQWDQMERQLAGESIKEGEEGKGDGKIAFYTPGTLMSPKRLEQEVLHLHVQMGRLSSLTPPLMQTQGVPRGGYRVTELNWDLLVIDESDRVKPMGLEVLRDLYDRSQMGLMLIGMPGIEKRLARYPQFFSRVGFVHEFCALSAEELREILQQQVYLVDNPGEEDLPATEALDEEALAAIIRMTGGNFRLIHRLLTQVERILRINHLSKVTKAVVEAARSSLVFGREG</sequence>
<dbReference type="EMBL" id="BIXY01000109">
    <property type="protein sequence ID" value="GCF11400.1"/>
    <property type="molecule type" value="Genomic_DNA"/>
</dbReference>
<evidence type="ECO:0000313" key="4">
    <source>
        <dbReference type="Proteomes" id="UP000322530"/>
    </source>
</evidence>
<gene>
    <name evidence="3" type="ORF">KDI_49640</name>
</gene>